<proteinExistence type="predicted"/>
<dbReference type="InterPro" id="IPR013321">
    <property type="entry name" value="Arc_rbn_hlx_hlx"/>
</dbReference>
<sequence length="153" mass="16636">MNTLSSYLRKNTMREMANKYGQEMRDRAMAQAKKRKEDFLGARVPKGLRDKVIQSAEAQGISVSILIRRILEKAFEGEESSSIAVTQTNQQQAPVNIAQRFPSVLGWDSIILNKGVSCSACSCGLSTGSRVTLGLSVTGGSPIVLCDHCKRSA</sequence>
<organism evidence="1">
    <name type="scientific">hydrothermal vent metagenome</name>
    <dbReference type="NCBI Taxonomy" id="652676"/>
    <lineage>
        <taxon>unclassified sequences</taxon>
        <taxon>metagenomes</taxon>
        <taxon>ecological metagenomes</taxon>
    </lineage>
</organism>
<protein>
    <recommendedName>
        <fullName evidence="2">Ribbon-helix-helix protein CopG domain-containing protein</fullName>
    </recommendedName>
</protein>
<dbReference type="SUPFAM" id="SSF47598">
    <property type="entry name" value="Ribbon-helix-helix"/>
    <property type="match status" value="1"/>
</dbReference>
<dbReference type="InterPro" id="IPR010985">
    <property type="entry name" value="Ribbon_hlx_hlx"/>
</dbReference>
<evidence type="ECO:0000313" key="1">
    <source>
        <dbReference type="EMBL" id="VAW86163.1"/>
    </source>
</evidence>
<dbReference type="EMBL" id="UOFO01000088">
    <property type="protein sequence ID" value="VAW86163.1"/>
    <property type="molecule type" value="Genomic_DNA"/>
</dbReference>
<name>A0A3B0ZD91_9ZZZZ</name>
<gene>
    <name evidence="1" type="ORF">MNBD_GAMMA16-880</name>
</gene>
<accession>A0A3B0ZD91</accession>
<dbReference type="AlphaFoldDB" id="A0A3B0ZD91"/>
<dbReference type="Gene3D" id="1.10.1220.10">
    <property type="entry name" value="Met repressor-like"/>
    <property type="match status" value="1"/>
</dbReference>
<evidence type="ECO:0008006" key="2">
    <source>
        <dbReference type="Google" id="ProtNLM"/>
    </source>
</evidence>
<reference evidence="1" key="1">
    <citation type="submission" date="2018-06" db="EMBL/GenBank/DDBJ databases">
        <authorList>
            <person name="Zhirakovskaya E."/>
        </authorList>
    </citation>
    <scope>NUCLEOTIDE SEQUENCE</scope>
</reference>
<dbReference type="GO" id="GO:0006355">
    <property type="term" value="P:regulation of DNA-templated transcription"/>
    <property type="evidence" value="ECO:0007669"/>
    <property type="project" value="InterPro"/>
</dbReference>